<keyword evidence="2 5" id="KW-0808">Transferase</keyword>
<dbReference type="InterPro" id="IPR008278">
    <property type="entry name" value="4-PPantetheinyl_Trfase_dom"/>
</dbReference>
<dbReference type="GO" id="GO:0005829">
    <property type="term" value="C:cytosol"/>
    <property type="evidence" value="ECO:0007669"/>
    <property type="project" value="TreeGrafter"/>
</dbReference>
<feature type="domain" description="4'-phosphopantetheinyl transferase" evidence="4">
    <location>
        <begin position="125"/>
        <end position="183"/>
    </location>
</feature>
<dbReference type="Gene3D" id="3.90.470.20">
    <property type="entry name" value="4'-phosphopantetheinyl transferase domain"/>
    <property type="match status" value="1"/>
</dbReference>
<comment type="similarity">
    <text evidence="1">Belongs to the P-Pant transferase superfamily. Gsp/Sfp/HetI/AcpT family.</text>
</comment>
<dbReference type="GO" id="GO:0008897">
    <property type="term" value="F:holo-[acyl-carrier-protein] synthase activity"/>
    <property type="evidence" value="ECO:0007669"/>
    <property type="project" value="InterPro"/>
</dbReference>
<gene>
    <name evidence="5" type="ORF">G3I71_03505</name>
</gene>
<feature type="region of interest" description="Disordered" evidence="3">
    <location>
        <begin position="226"/>
        <end position="246"/>
    </location>
</feature>
<evidence type="ECO:0000259" key="4">
    <source>
        <dbReference type="Pfam" id="PF01648"/>
    </source>
</evidence>
<dbReference type="Pfam" id="PF01648">
    <property type="entry name" value="ACPS"/>
    <property type="match status" value="1"/>
</dbReference>
<dbReference type="PANTHER" id="PTHR12215:SF10">
    <property type="entry name" value="L-AMINOADIPATE-SEMIALDEHYDE DEHYDROGENASE-PHOSPHOPANTETHEINYL TRANSFERASE"/>
    <property type="match status" value="1"/>
</dbReference>
<reference evidence="5" key="1">
    <citation type="submission" date="2020-01" db="EMBL/GenBank/DDBJ databases">
        <title>Insect and environment-associated Actinomycetes.</title>
        <authorList>
            <person name="Currrie C."/>
            <person name="Chevrette M."/>
            <person name="Carlson C."/>
            <person name="Stubbendieck R."/>
            <person name="Wendt-Pienkowski E."/>
        </authorList>
    </citation>
    <scope>NUCLEOTIDE SEQUENCE</scope>
    <source>
        <strain evidence="5">SID12501</strain>
    </source>
</reference>
<evidence type="ECO:0000256" key="3">
    <source>
        <dbReference type="SAM" id="MobiDB-lite"/>
    </source>
</evidence>
<protein>
    <submittedName>
        <fullName evidence="5">4'-phosphopantetheinyl transferase superfamily protein</fullName>
    </submittedName>
</protein>
<evidence type="ECO:0000256" key="2">
    <source>
        <dbReference type="ARBA" id="ARBA00022679"/>
    </source>
</evidence>
<dbReference type="InterPro" id="IPR037143">
    <property type="entry name" value="4-PPantetheinyl_Trfase_dom_sf"/>
</dbReference>
<dbReference type="RefSeq" id="WP_164312424.1">
    <property type="nucleotide sequence ID" value="NZ_JAAGLU010000003.1"/>
</dbReference>
<dbReference type="AlphaFoldDB" id="A0A6B3BNG5"/>
<evidence type="ECO:0000313" key="5">
    <source>
        <dbReference type="EMBL" id="NEC84943.1"/>
    </source>
</evidence>
<dbReference type="PANTHER" id="PTHR12215">
    <property type="entry name" value="PHOSPHOPANTETHEINE TRANSFERASE"/>
    <property type="match status" value="1"/>
</dbReference>
<organism evidence="5">
    <name type="scientific">Streptomyces sp. SID12501</name>
    <dbReference type="NCBI Taxonomy" id="2706042"/>
    <lineage>
        <taxon>Bacteria</taxon>
        <taxon>Bacillati</taxon>
        <taxon>Actinomycetota</taxon>
        <taxon>Actinomycetes</taxon>
        <taxon>Kitasatosporales</taxon>
        <taxon>Streptomycetaceae</taxon>
        <taxon>Streptomyces</taxon>
    </lineage>
</organism>
<accession>A0A6B3BNG5</accession>
<proteinExistence type="inferred from homology"/>
<dbReference type="SUPFAM" id="SSF56214">
    <property type="entry name" value="4'-phosphopantetheinyl transferase"/>
    <property type="match status" value="2"/>
</dbReference>
<comment type="caution">
    <text evidence="5">The sequence shown here is derived from an EMBL/GenBank/DDBJ whole genome shotgun (WGS) entry which is preliminary data.</text>
</comment>
<name>A0A6B3BNG5_9ACTN</name>
<dbReference type="InterPro" id="IPR050559">
    <property type="entry name" value="P-Pant_transferase_sf"/>
</dbReference>
<sequence>MSDILTAPSPADEPIARLWRPAPGVTLVLARVDRVLATPAALDRLRPEEHRAAADMATWRGREHLAGRTLLRLLLAKVMDEEDARGPVVPEPAGRPRLPGAPHTGVSVSHSGPYKAAAVGDGLDIGVDVQVPRPPSAGMLRRCCPPETAARLASMESDHAAHDFARVWTVQEACVKARGTGLSGAPWRVRADPEGPDGTWGPLHWRRLAWLAAAGTETAALACAFGPAQTGPEDPADAPGDRPDAP</sequence>
<evidence type="ECO:0000256" key="1">
    <source>
        <dbReference type="ARBA" id="ARBA00010990"/>
    </source>
</evidence>
<dbReference type="GO" id="GO:0000287">
    <property type="term" value="F:magnesium ion binding"/>
    <property type="evidence" value="ECO:0007669"/>
    <property type="project" value="InterPro"/>
</dbReference>
<dbReference type="GO" id="GO:0019878">
    <property type="term" value="P:lysine biosynthetic process via aminoadipic acid"/>
    <property type="evidence" value="ECO:0007669"/>
    <property type="project" value="TreeGrafter"/>
</dbReference>
<feature type="region of interest" description="Disordered" evidence="3">
    <location>
        <begin position="86"/>
        <end position="107"/>
    </location>
</feature>
<dbReference type="EMBL" id="JAAGLU010000003">
    <property type="protein sequence ID" value="NEC84943.1"/>
    <property type="molecule type" value="Genomic_DNA"/>
</dbReference>